<organism evidence="2 3">
    <name type="scientific">Slackia heliotrinireducens (strain ATCC 29202 / DSM 20476 / NCTC 11029 / RHS 1)</name>
    <name type="common">Peptococcus heliotrinreducens</name>
    <dbReference type="NCBI Taxonomy" id="471855"/>
    <lineage>
        <taxon>Bacteria</taxon>
        <taxon>Bacillati</taxon>
        <taxon>Actinomycetota</taxon>
        <taxon>Coriobacteriia</taxon>
        <taxon>Eggerthellales</taxon>
        <taxon>Eggerthellaceae</taxon>
        <taxon>Slackia</taxon>
    </lineage>
</organism>
<sequence>MGIQAAFAVPHPPLIIPAVGNGRERGIQKTIDSYREVARRIVALSPDTVVITSPHATLYRDWFHVSPGRKAVGDLNGFGAFGTRLETDYDEELTALISQRAYETGFPAGTQGERDPKLDHATYIPLWFLREAGFRGRTVRIGLSGFNPHMHYRMGQLIAECADELGRNWVHVASGDLSHKLLDDGPYGFVPEGPRFDAEITRAMDQGDFLYFLSVDPTFADTAAECGLRSFQIMAGALDGLSVRSELLSYEGPFGVGYGVAAFDVTGEDAGRHIGEIYLQNAIDEVARKRATEDIYVKLARATVERYVLHGETPTVEDVCANPERYGLVPDAFEVDGKPSPLPADMLNRNARAFVSLHTFGQLRGCMGTVSPAPLARTIIEFAVTACSADPRFDPVEPDELDVLDMSVDVLTDPEPIDSADDLDPKRYGVIVTRGVQRGLLLPDLDGVDTAEQQISIAKRKAGIAEGAPVRLQRFEVVRHV</sequence>
<name>C7N772_SLAHD</name>
<proteinExistence type="predicted"/>
<evidence type="ECO:0000313" key="2">
    <source>
        <dbReference type="EMBL" id="ACV22757.1"/>
    </source>
</evidence>
<dbReference type="Proteomes" id="UP000002026">
    <property type="component" value="Chromosome"/>
</dbReference>
<dbReference type="CDD" id="cd07951">
    <property type="entry name" value="ED_3B_N_AMMECR1"/>
    <property type="match status" value="1"/>
</dbReference>
<dbReference type="Gene3D" id="3.30.700.20">
    <property type="entry name" value="Hypothetical protein ph0010, domain 1"/>
    <property type="match status" value="1"/>
</dbReference>
<dbReference type="InterPro" id="IPR023473">
    <property type="entry name" value="AMMECR1"/>
</dbReference>
<dbReference type="PROSITE" id="PS51112">
    <property type="entry name" value="AMMECR1"/>
    <property type="match status" value="1"/>
</dbReference>
<dbReference type="eggNOG" id="COG3885">
    <property type="taxonomic scope" value="Bacteria"/>
</dbReference>
<dbReference type="RefSeq" id="WP_012798859.1">
    <property type="nucleotide sequence ID" value="NC_013165.1"/>
</dbReference>
<dbReference type="NCBIfam" id="TIGR04335">
    <property type="entry name" value="AmmeMemoSam_A"/>
    <property type="match status" value="1"/>
</dbReference>
<evidence type="ECO:0000259" key="1">
    <source>
        <dbReference type="PROSITE" id="PS51112"/>
    </source>
</evidence>
<protein>
    <submittedName>
        <fullName evidence="2">Uncharacterized conserved protein</fullName>
    </submittedName>
</protein>
<dbReference type="GO" id="GO:0016702">
    <property type="term" value="F:oxidoreductase activity, acting on single donors with incorporation of molecular oxygen, incorporation of two atoms of oxygen"/>
    <property type="evidence" value="ECO:0007669"/>
    <property type="project" value="UniProtKB-ARBA"/>
</dbReference>
<dbReference type="InterPro" id="IPR027623">
    <property type="entry name" value="AmmeMemoSam_A"/>
</dbReference>
<dbReference type="STRING" id="471855.Shel_17380"/>
<gene>
    <name evidence="2" type="ordered locus">Shel_17380</name>
</gene>
<dbReference type="InterPro" id="IPR002733">
    <property type="entry name" value="AMMECR1_domain"/>
</dbReference>
<dbReference type="PANTHER" id="PTHR13016:SF0">
    <property type="entry name" value="AMME SYNDROME CANDIDATE GENE 1 PROTEIN"/>
    <property type="match status" value="1"/>
</dbReference>
<dbReference type="Gene3D" id="3.40.830.10">
    <property type="entry name" value="LigB-like"/>
    <property type="match status" value="1"/>
</dbReference>
<dbReference type="AlphaFoldDB" id="C7N772"/>
<dbReference type="InterPro" id="IPR027485">
    <property type="entry name" value="AMMECR1_N"/>
</dbReference>
<dbReference type="PANTHER" id="PTHR13016">
    <property type="entry name" value="AMMECR1 HOMOLOG"/>
    <property type="match status" value="1"/>
</dbReference>
<keyword evidence="3" id="KW-1185">Reference proteome</keyword>
<reference evidence="2 3" key="1">
    <citation type="journal article" date="2009" name="Stand. Genomic Sci.">
        <title>Complete genome sequence of Slackia heliotrinireducens type strain (RHS 1).</title>
        <authorList>
            <person name="Pukall R."/>
            <person name="Lapidus A."/>
            <person name="Nolan M."/>
            <person name="Copeland A."/>
            <person name="Glavina Del Rio T."/>
            <person name="Lucas S."/>
            <person name="Chen F."/>
            <person name="Tice H."/>
            <person name="Cheng J.F."/>
            <person name="Chertkov O."/>
            <person name="Bruce D."/>
            <person name="Goodwin L."/>
            <person name="Kuske C."/>
            <person name="Brettin T."/>
            <person name="Detter J.C."/>
            <person name="Han C."/>
            <person name="Pitluck S."/>
            <person name="Pati A."/>
            <person name="Mavrommatis K."/>
            <person name="Ivanova N."/>
            <person name="Ovchinnikova G."/>
            <person name="Chen A."/>
            <person name="Palaniappan K."/>
            <person name="Schneider S."/>
            <person name="Rohde M."/>
            <person name="Chain P."/>
            <person name="D'haeseleer P."/>
            <person name="Goker M."/>
            <person name="Bristow J."/>
            <person name="Eisen J.A."/>
            <person name="Markowitz V."/>
            <person name="Kyrpides N.C."/>
            <person name="Klenk H.P."/>
            <person name="Hugenholtz P."/>
        </authorList>
    </citation>
    <scope>NUCLEOTIDE SEQUENCE [LARGE SCALE GENOMIC DNA]</scope>
    <source>
        <strain evidence="3">ATCC 29202 / DSM 20476 / NCTC 11029 / RHS 1</strain>
    </source>
</reference>
<dbReference type="KEGG" id="shi:Shel_17380"/>
<dbReference type="eggNOG" id="COG2078">
    <property type="taxonomic scope" value="Bacteria"/>
</dbReference>
<dbReference type="GO" id="GO:0008198">
    <property type="term" value="F:ferrous iron binding"/>
    <property type="evidence" value="ECO:0007669"/>
    <property type="project" value="InterPro"/>
</dbReference>
<dbReference type="HOGENOM" id="CLU_048702_0_0_11"/>
<dbReference type="EMBL" id="CP001684">
    <property type="protein sequence ID" value="ACV22757.1"/>
    <property type="molecule type" value="Genomic_DNA"/>
</dbReference>
<dbReference type="Pfam" id="PF02900">
    <property type="entry name" value="LigB"/>
    <property type="match status" value="1"/>
</dbReference>
<dbReference type="InterPro" id="IPR004183">
    <property type="entry name" value="Xdiol_dOase_suB"/>
</dbReference>
<dbReference type="InterPro" id="IPR036071">
    <property type="entry name" value="AMMECR1_dom_sf"/>
</dbReference>
<dbReference type="SUPFAM" id="SSF143447">
    <property type="entry name" value="AMMECR1-like"/>
    <property type="match status" value="1"/>
</dbReference>
<dbReference type="Pfam" id="PF01871">
    <property type="entry name" value="AMMECR1"/>
    <property type="match status" value="1"/>
</dbReference>
<accession>C7N772</accession>
<dbReference type="SUPFAM" id="SSF53213">
    <property type="entry name" value="LigB-like"/>
    <property type="match status" value="1"/>
</dbReference>
<evidence type="ECO:0000313" key="3">
    <source>
        <dbReference type="Proteomes" id="UP000002026"/>
    </source>
</evidence>
<feature type="domain" description="AMMECR1" evidence="1">
    <location>
        <begin position="310"/>
        <end position="481"/>
    </location>
</feature>